<name>A0A6J4LDR5_9ACTN</name>
<evidence type="ECO:0000256" key="1">
    <source>
        <dbReference type="SAM" id="MobiDB-lite"/>
    </source>
</evidence>
<protein>
    <submittedName>
        <fullName evidence="2">SSU ribosomal protein S19p (S15e)</fullName>
    </submittedName>
</protein>
<reference evidence="2" key="1">
    <citation type="submission" date="2020-02" db="EMBL/GenBank/DDBJ databases">
        <authorList>
            <person name="Meier V. D."/>
        </authorList>
    </citation>
    <scope>NUCLEOTIDE SEQUENCE</scope>
    <source>
        <strain evidence="2">AVDCRST_MAG07</strain>
    </source>
</reference>
<proteinExistence type="predicted"/>
<gene>
    <name evidence="2" type="ORF">AVDCRST_MAG07-1737</name>
</gene>
<accession>A0A6J4LDR5</accession>
<organism evidence="2">
    <name type="scientific">uncultured Frankineae bacterium</name>
    <dbReference type="NCBI Taxonomy" id="437475"/>
    <lineage>
        <taxon>Bacteria</taxon>
        <taxon>Bacillati</taxon>
        <taxon>Actinomycetota</taxon>
        <taxon>Actinomycetes</taxon>
        <taxon>Frankiales</taxon>
        <taxon>environmental samples</taxon>
    </lineage>
</organism>
<feature type="compositionally biased region" description="Basic and acidic residues" evidence="1">
    <location>
        <begin position="81"/>
        <end position="93"/>
    </location>
</feature>
<keyword evidence="2" id="KW-0687">Ribonucleoprotein</keyword>
<feature type="compositionally biased region" description="Basic and acidic residues" evidence="1">
    <location>
        <begin position="23"/>
        <end position="47"/>
    </location>
</feature>
<feature type="region of interest" description="Disordered" evidence="1">
    <location>
        <begin position="1"/>
        <end position="93"/>
    </location>
</feature>
<sequence>ATQPEEGAVRRRPPAEEGGCAERQGDQERDQDVVASFDDRAGHDRPHDRRARRPQARPCVRDRLHGGPQAGRVRSHPHLPWAREGRPKEPPPL</sequence>
<feature type="non-terminal residue" evidence="2">
    <location>
        <position position="1"/>
    </location>
</feature>
<feature type="non-terminal residue" evidence="2">
    <location>
        <position position="93"/>
    </location>
</feature>
<keyword evidence="2" id="KW-0689">Ribosomal protein</keyword>
<evidence type="ECO:0000313" key="2">
    <source>
        <dbReference type="EMBL" id="CAA9330516.1"/>
    </source>
</evidence>
<dbReference type="GO" id="GO:0005840">
    <property type="term" value="C:ribosome"/>
    <property type="evidence" value="ECO:0007669"/>
    <property type="project" value="UniProtKB-KW"/>
</dbReference>
<dbReference type="EMBL" id="CADCUB010000090">
    <property type="protein sequence ID" value="CAA9330516.1"/>
    <property type="molecule type" value="Genomic_DNA"/>
</dbReference>
<dbReference type="AlphaFoldDB" id="A0A6J4LDR5"/>